<dbReference type="EMBL" id="MU006243">
    <property type="protein sequence ID" value="KAF2819834.1"/>
    <property type="molecule type" value="Genomic_DNA"/>
</dbReference>
<keyword evidence="3" id="KW-0808">Transferase</keyword>
<evidence type="ECO:0000256" key="3">
    <source>
        <dbReference type="ARBA" id="ARBA00022679"/>
    </source>
</evidence>
<organism evidence="6 7">
    <name type="scientific">Ophiobolus disseminans</name>
    <dbReference type="NCBI Taxonomy" id="1469910"/>
    <lineage>
        <taxon>Eukaryota</taxon>
        <taxon>Fungi</taxon>
        <taxon>Dikarya</taxon>
        <taxon>Ascomycota</taxon>
        <taxon>Pezizomycotina</taxon>
        <taxon>Dothideomycetes</taxon>
        <taxon>Pleosporomycetidae</taxon>
        <taxon>Pleosporales</taxon>
        <taxon>Pleosporineae</taxon>
        <taxon>Phaeosphaeriaceae</taxon>
        <taxon>Ophiobolus</taxon>
    </lineage>
</organism>
<evidence type="ECO:0000313" key="6">
    <source>
        <dbReference type="EMBL" id="KAF2819834.1"/>
    </source>
</evidence>
<dbReference type="PROSITE" id="PS00868">
    <property type="entry name" value="CYS_MET_METAB_PP"/>
    <property type="match status" value="1"/>
</dbReference>
<dbReference type="Gene3D" id="3.40.640.10">
    <property type="entry name" value="Type I PLP-dependent aspartate aminotransferase-like (Major domain)"/>
    <property type="match status" value="1"/>
</dbReference>
<proteinExistence type="inferred from homology"/>
<keyword evidence="4 5" id="KW-0663">Pyridoxal phosphate</keyword>
<dbReference type="GO" id="GO:0071269">
    <property type="term" value="P:L-homocysteine biosynthetic process"/>
    <property type="evidence" value="ECO:0007669"/>
    <property type="project" value="TreeGrafter"/>
</dbReference>
<protein>
    <recommendedName>
        <fullName evidence="8">O-acetylhomoserine ami</fullName>
    </recommendedName>
</protein>
<evidence type="ECO:0000313" key="7">
    <source>
        <dbReference type="Proteomes" id="UP000799424"/>
    </source>
</evidence>
<dbReference type="Pfam" id="PF01053">
    <property type="entry name" value="Cys_Met_Meta_PP"/>
    <property type="match status" value="1"/>
</dbReference>
<evidence type="ECO:0000256" key="4">
    <source>
        <dbReference type="ARBA" id="ARBA00022898"/>
    </source>
</evidence>
<evidence type="ECO:0000256" key="2">
    <source>
        <dbReference type="ARBA" id="ARBA00009077"/>
    </source>
</evidence>
<dbReference type="InterPro" id="IPR006235">
    <property type="entry name" value="OAc-hSer/O-AcSer_sulfhydrylase"/>
</dbReference>
<comment type="similarity">
    <text evidence="2 5">Belongs to the trans-sulfuration enzymes family.</text>
</comment>
<dbReference type="OrthoDB" id="3512640at2759"/>
<dbReference type="InterPro" id="IPR000277">
    <property type="entry name" value="Cys/Met-Metab_PyrdxlP-dep_enz"/>
</dbReference>
<dbReference type="GO" id="GO:0006535">
    <property type="term" value="P:cysteine biosynthetic process from serine"/>
    <property type="evidence" value="ECO:0007669"/>
    <property type="project" value="TreeGrafter"/>
</dbReference>
<reference evidence="6" key="1">
    <citation type="journal article" date="2020" name="Stud. Mycol.">
        <title>101 Dothideomycetes genomes: a test case for predicting lifestyles and emergence of pathogens.</title>
        <authorList>
            <person name="Haridas S."/>
            <person name="Albert R."/>
            <person name="Binder M."/>
            <person name="Bloem J."/>
            <person name="Labutti K."/>
            <person name="Salamov A."/>
            <person name="Andreopoulos B."/>
            <person name="Baker S."/>
            <person name="Barry K."/>
            <person name="Bills G."/>
            <person name="Bluhm B."/>
            <person name="Cannon C."/>
            <person name="Castanera R."/>
            <person name="Culley D."/>
            <person name="Daum C."/>
            <person name="Ezra D."/>
            <person name="Gonzalez J."/>
            <person name="Henrissat B."/>
            <person name="Kuo A."/>
            <person name="Liang C."/>
            <person name="Lipzen A."/>
            <person name="Lutzoni F."/>
            <person name="Magnuson J."/>
            <person name="Mondo S."/>
            <person name="Nolan M."/>
            <person name="Ohm R."/>
            <person name="Pangilinan J."/>
            <person name="Park H.-J."/>
            <person name="Ramirez L."/>
            <person name="Alfaro M."/>
            <person name="Sun H."/>
            <person name="Tritt A."/>
            <person name="Yoshinaga Y."/>
            <person name="Zwiers L.-H."/>
            <person name="Turgeon B."/>
            <person name="Goodwin S."/>
            <person name="Spatafora J."/>
            <person name="Crous P."/>
            <person name="Grigoriev I."/>
        </authorList>
    </citation>
    <scope>NUCLEOTIDE SEQUENCE</scope>
    <source>
        <strain evidence="6">CBS 113818</strain>
    </source>
</reference>
<name>A0A6A6ZHP3_9PLEO</name>
<evidence type="ECO:0000256" key="5">
    <source>
        <dbReference type="RuleBase" id="RU362118"/>
    </source>
</evidence>
<accession>A0A6A6ZHP3</accession>
<dbReference type="Gene3D" id="3.90.1150.10">
    <property type="entry name" value="Aspartate Aminotransferase, domain 1"/>
    <property type="match status" value="1"/>
</dbReference>
<dbReference type="InterPro" id="IPR015422">
    <property type="entry name" value="PyrdxlP-dep_Trfase_small"/>
</dbReference>
<dbReference type="GO" id="GO:0005737">
    <property type="term" value="C:cytoplasm"/>
    <property type="evidence" value="ECO:0007669"/>
    <property type="project" value="TreeGrafter"/>
</dbReference>
<evidence type="ECO:0000256" key="1">
    <source>
        <dbReference type="ARBA" id="ARBA00001933"/>
    </source>
</evidence>
<dbReference type="InterPro" id="IPR054542">
    <property type="entry name" value="Cys_met_metab_PP"/>
</dbReference>
<evidence type="ECO:0008006" key="8">
    <source>
        <dbReference type="Google" id="ProtNLM"/>
    </source>
</evidence>
<dbReference type="InterPro" id="IPR015424">
    <property type="entry name" value="PyrdxlP-dep_Trfase"/>
</dbReference>
<dbReference type="PANTHER" id="PTHR43797">
    <property type="entry name" value="HOMOCYSTEINE/CYSTEINE SYNTHASE"/>
    <property type="match status" value="1"/>
</dbReference>
<dbReference type="GO" id="GO:0019346">
    <property type="term" value="P:transsulfuration"/>
    <property type="evidence" value="ECO:0007669"/>
    <property type="project" value="InterPro"/>
</dbReference>
<gene>
    <name evidence="6" type="ORF">CC86DRAFT_460256</name>
</gene>
<dbReference type="PANTHER" id="PTHR43797:SF2">
    <property type="entry name" value="HOMOCYSTEINE_CYSTEINE SYNTHASE"/>
    <property type="match status" value="1"/>
</dbReference>
<dbReference type="AlphaFoldDB" id="A0A6A6ZHP3"/>
<comment type="cofactor">
    <cofactor evidence="1 5">
        <name>pyridoxal 5'-phosphate</name>
        <dbReference type="ChEBI" id="CHEBI:597326"/>
    </cofactor>
</comment>
<dbReference type="SUPFAM" id="SSF53383">
    <property type="entry name" value="PLP-dependent transferases"/>
    <property type="match status" value="1"/>
</dbReference>
<dbReference type="GO" id="GO:0030170">
    <property type="term" value="F:pyridoxal phosphate binding"/>
    <property type="evidence" value="ECO:0007669"/>
    <property type="project" value="InterPro"/>
</dbReference>
<keyword evidence="7" id="KW-1185">Reference proteome</keyword>
<dbReference type="GO" id="GO:0003961">
    <property type="term" value="F:O-acetylhomoserine aminocarboxypropyltransferase activity"/>
    <property type="evidence" value="ECO:0007669"/>
    <property type="project" value="TreeGrafter"/>
</dbReference>
<sequence length="511" mass="55861">MPERANRRFETIQTHGDEYSNEDNRSCTIPIDPSVSFRFHKSADAVEVFNLSKRGFSYSRFGSVSFQSIQFDILVNGDKPTVEAFEKRILALEGGQHAVAVASGAAAVLMTVLALAKAGDNILSTRSLYCGTFHQFEVLLPNLGIQTRFLPDDYTPEDFHSLVDEKTKLVFSESIGNPRLTVPDYELLVGEAHIAGIPVVIDATFTAGGFFCQPFDHGVDIVVHSATKWIGGHGTTLGGVVIDSGSFDWELNASRFPQFHVTDDGQPGTSLWSRFGSEAFALYLRFNQLRDYGSTLSAQAAQQLLIGMETLSLRCERQAFNALEVAKWLRQHPKIAWVSHLAFKSHETHGLAQRYNKNGLSSVFTFGIKGGAPSALRFIDGLRLIINAANIGDSKSITGHPWSTTHRQLAPDDRIAGGVTEDLIRLSAGTENVLDIIDDLKQALDALDGLVEERDAGHDSGPTLLPRARHQQREARHAVAAPAPVAQQCHLPAAADVRRCPKILASPTKRG</sequence>
<dbReference type="InterPro" id="IPR015421">
    <property type="entry name" value="PyrdxlP-dep_Trfase_major"/>
</dbReference>
<dbReference type="GO" id="GO:0004124">
    <property type="term" value="F:cysteine synthase activity"/>
    <property type="evidence" value="ECO:0007669"/>
    <property type="project" value="TreeGrafter"/>
</dbReference>
<dbReference type="Proteomes" id="UP000799424">
    <property type="component" value="Unassembled WGS sequence"/>
</dbReference>